<evidence type="ECO:0000256" key="4">
    <source>
        <dbReference type="ARBA" id="ARBA00022900"/>
    </source>
</evidence>
<dbReference type="GO" id="GO:0004867">
    <property type="term" value="F:serine-type endopeptidase inhibitor activity"/>
    <property type="evidence" value="ECO:0007669"/>
    <property type="project" value="UniProtKB-KW"/>
</dbReference>
<keyword evidence="5" id="KW-1015">Disulfide bond</keyword>
<reference evidence="9" key="3">
    <citation type="submission" date="2025-09" db="UniProtKB">
        <authorList>
            <consortium name="Ensembl"/>
        </authorList>
    </citation>
    <scope>IDENTIFICATION</scope>
</reference>
<dbReference type="InterPro" id="IPR002350">
    <property type="entry name" value="Kazal_dom"/>
</dbReference>
<feature type="transmembrane region" description="Helical" evidence="7">
    <location>
        <begin position="128"/>
        <end position="148"/>
    </location>
</feature>
<name>A0A8C2THB3_COTJA</name>
<dbReference type="PANTHER" id="PTHR21312:SF28">
    <property type="entry name" value="OVOINHIBITOR-RELATED"/>
    <property type="match status" value="1"/>
</dbReference>
<keyword evidence="7" id="KW-0472">Membrane</keyword>
<dbReference type="SUPFAM" id="SSF100895">
    <property type="entry name" value="Kazal-type serine protease inhibitors"/>
    <property type="match status" value="1"/>
</dbReference>
<keyword evidence="4" id="KW-0722">Serine protease inhibitor</keyword>
<evidence type="ECO:0000313" key="10">
    <source>
        <dbReference type="Proteomes" id="UP000694412"/>
    </source>
</evidence>
<proteinExistence type="predicted"/>
<evidence type="ECO:0000256" key="2">
    <source>
        <dbReference type="ARBA" id="ARBA00022525"/>
    </source>
</evidence>
<dbReference type="PANTHER" id="PTHR21312">
    <property type="entry name" value="SERINE PROTEASE INHIBITOR"/>
    <property type="match status" value="1"/>
</dbReference>
<sequence>MVWGLDVMILVVSSNPHDAVILKRLRHLNLPQITHTEGRSLSLLHSWRCLHTSSLYRCFKHHRRPSTRLGALHPPPVLHVPQPRAQPRLSPPLRSVPGLSPSPRPLCLAPRLAPPHSDRWLTAMAAKLMMRVLLLVVLTGLLLCPGAAASTPPACEKYSRLPGCPRDYNPVCGSDGKTYANECVLCLSNSEEHKHVQIYKTGMC</sequence>
<dbReference type="FunFam" id="3.30.60.30:FF:000031">
    <property type="entry name" value="Serine protease inhibitor Kazal-type 2"/>
    <property type="match status" value="1"/>
</dbReference>
<dbReference type="PRINTS" id="PR00290">
    <property type="entry name" value="KAZALINHBTR"/>
</dbReference>
<dbReference type="GeneTree" id="ENSGT01030000235125"/>
<dbReference type="PROSITE" id="PS00282">
    <property type="entry name" value="KAZAL_1"/>
    <property type="match status" value="1"/>
</dbReference>
<organism evidence="9 10">
    <name type="scientific">Coturnix japonica</name>
    <name type="common">Japanese quail</name>
    <name type="synonym">Coturnix coturnix japonica</name>
    <dbReference type="NCBI Taxonomy" id="93934"/>
    <lineage>
        <taxon>Eukaryota</taxon>
        <taxon>Metazoa</taxon>
        <taxon>Chordata</taxon>
        <taxon>Craniata</taxon>
        <taxon>Vertebrata</taxon>
        <taxon>Euteleostomi</taxon>
        <taxon>Archelosauria</taxon>
        <taxon>Archosauria</taxon>
        <taxon>Dinosauria</taxon>
        <taxon>Saurischia</taxon>
        <taxon>Theropoda</taxon>
        <taxon>Coelurosauria</taxon>
        <taxon>Aves</taxon>
        <taxon>Neognathae</taxon>
        <taxon>Galloanserae</taxon>
        <taxon>Galliformes</taxon>
        <taxon>Phasianidae</taxon>
        <taxon>Perdicinae</taxon>
        <taxon>Coturnix</taxon>
    </lineage>
</organism>
<evidence type="ECO:0000256" key="7">
    <source>
        <dbReference type="SAM" id="Phobius"/>
    </source>
</evidence>
<keyword evidence="10" id="KW-1185">Reference proteome</keyword>
<evidence type="ECO:0000259" key="8">
    <source>
        <dbReference type="PROSITE" id="PS51465"/>
    </source>
</evidence>
<feature type="domain" description="Kazal-like" evidence="8">
    <location>
        <begin position="149"/>
        <end position="204"/>
    </location>
</feature>
<evidence type="ECO:0000256" key="1">
    <source>
        <dbReference type="ARBA" id="ARBA00004613"/>
    </source>
</evidence>
<accession>A0A8C2THB3</accession>
<reference evidence="9" key="1">
    <citation type="submission" date="2015-11" db="EMBL/GenBank/DDBJ databases">
        <authorList>
            <consortium name="International Coturnix japonica Genome Analysis Consortium"/>
            <person name="Warren W."/>
            <person name="Burt D.W."/>
            <person name="Antin P.B."/>
            <person name="Lanford R."/>
            <person name="Gros J."/>
            <person name="Wilson R.K."/>
        </authorList>
    </citation>
    <scope>NUCLEOTIDE SEQUENCE [LARGE SCALE GENOMIC DNA]</scope>
</reference>
<keyword evidence="7" id="KW-1133">Transmembrane helix</keyword>
<dbReference type="Pfam" id="PF00050">
    <property type="entry name" value="Kazal_1"/>
    <property type="match status" value="1"/>
</dbReference>
<evidence type="ECO:0000256" key="5">
    <source>
        <dbReference type="ARBA" id="ARBA00023157"/>
    </source>
</evidence>
<gene>
    <name evidence="9" type="primary">SPINK2</name>
</gene>
<dbReference type="GO" id="GO:0005576">
    <property type="term" value="C:extracellular region"/>
    <property type="evidence" value="ECO:0007669"/>
    <property type="project" value="UniProtKB-SubCell"/>
</dbReference>
<dbReference type="AlphaFoldDB" id="A0A8C2THB3"/>
<comment type="subcellular location">
    <subcellularLocation>
        <location evidence="1">Secreted</location>
    </subcellularLocation>
</comment>
<dbReference type="Gene3D" id="3.30.60.30">
    <property type="match status" value="1"/>
</dbReference>
<dbReference type="SMART" id="SM00280">
    <property type="entry name" value="KAZAL"/>
    <property type="match status" value="1"/>
</dbReference>
<keyword evidence="7" id="KW-0812">Transmembrane</keyword>
<dbReference type="InterPro" id="IPR036058">
    <property type="entry name" value="Kazal_dom_sf"/>
</dbReference>
<keyword evidence="2" id="KW-0964">Secreted</keyword>
<dbReference type="PROSITE" id="PS51465">
    <property type="entry name" value="KAZAL_2"/>
    <property type="match status" value="1"/>
</dbReference>
<reference evidence="9" key="2">
    <citation type="submission" date="2025-08" db="UniProtKB">
        <authorList>
            <consortium name="Ensembl"/>
        </authorList>
    </citation>
    <scope>IDENTIFICATION</scope>
</reference>
<evidence type="ECO:0000256" key="3">
    <source>
        <dbReference type="ARBA" id="ARBA00022690"/>
    </source>
</evidence>
<evidence type="ECO:0000313" key="9">
    <source>
        <dbReference type="Ensembl" id="ENSCJPP00005012504.1"/>
    </source>
</evidence>
<dbReference type="InterPro" id="IPR001239">
    <property type="entry name" value="Prot_inh_Kazal-m"/>
</dbReference>
<dbReference type="CDD" id="cd01327">
    <property type="entry name" value="KAZAL_PSTI"/>
    <property type="match status" value="1"/>
</dbReference>
<keyword evidence="3" id="KW-0646">Protease inhibitor</keyword>
<dbReference type="Proteomes" id="UP000694412">
    <property type="component" value="Chromosome 4"/>
</dbReference>
<dbReference type="Ensembl" id="ENSCJPT00005018113.1">
    <property type="protein sequence ID" value="ENSCJPP00005012504.1"/>
    <property type="gene ID" value="ENSCJPG00005010632.1"/>
</dbReference>
<evidence type="ECO:0000256" key="6">
    <source>
        <dbReference type="SAM" id="MobiDB-lite"/>
    </source>
</evidence>
<feature type="region of interest" description="Disordered" evidence="6">
    <location>
        <begin position="70"/>
        <end position="94"/>
    </location>
</feature>
<protein>
    <submittedName>
        <fullName evidence="9">Serine peptidase inhibitor Kazal type 2</fullName>
    </submittedName>
</protein>